<dbReference type="Gene3D" id="1.10.1520.10">
    <property type="entry name" value="Ribonuclease III domain"/>
    <property type="match status" value="1"/>
</dbReference>
<reference evidence="2" key="1">
    <citation type="journal article" date="2020" name="bioRxiv">
        <title>Comparative genomics of Chlamydomonas.</title>
        <authorList>
            <person name="Craig R.J."/>
            <person name="Hasan A.R."/>
            <person name="Ness R.W."/>
            <person name="Keightley P.D."/>
        </authorList>
    </citation>
    <scope>NUCLEOTIDE SEQUENCE</scope>
    <source>
        <strain evidence="2">CCAP 11/70</strain>
    </source>
</reference>
<evidence type="ECO:0000313" key="2">
    <source>
        <dbReference type="EMBL" id="KAG2496041.1"/>
    </source>
</evidence>
<sequence>MLNRANLVGNQAARTPQQLAYLGDAVWSLHVRCKYLTPPKQFASYRSSAERHVSAAKQAAYLDSLLASGWQLTPAEAQLVEWAQRTPSSSLTLRAKYSAAGGQQGAYRRATAFEALLGHLSLEDPPRLQELLQRLDPALADVDRRDGAGGR</sequence>
<name>A0A835Y8A5_9CHLO</name>
<comment type="caution">
    <text evidence="2">The sequence shown here is derived from an EMBL/GenBank/DDBJ whole genome shotgun (WGS) entry which is preliminary data.</text>
</comment>
<organism evidence="2 3">
    <name type="scientific">Edaphochlamys debaryana</name>
    <dbReference type="NCBI Taxonomy" id="47281"/>
    <lineage>
        <taxon>Eukaryota</taxon>
        <taxon>Viridiplantae</taxon>
        <taxon>Chlorophyta</taxon>
        <taxon>core chlorophytes</taxon>
        <taxon>Chlorophyceae</taxon>
        <taxon>CS clade</taxon>
        <taxon>Chlamydomonadales</taxon>
        <taxon>Chlamydomonadales incertae sedis</taxon>
        <taxon>Edaphochlamys</taxon>
    </lineage>
</organism>
<dbReference type="InterPro" id="IPR000999">
    <property type="entry name" value="RNase_III_dom"/>
</dbReference>
<dbReference type="AlphaFoldDB" id="A0A835Y8A5"/>
<dbReference type="Proteomes" id="UP000612055">
    <property type="component" value="Unassembled WGS sequence"/>
</dbReference>
<dbReference type="EMBL" id="JAEHOE010000021">
    <property type="protein sequence ID" value="KAG2496041.1"/>
    <property type="molecule type" value="Genomic_DNA"/>
</dbReference>
<protein>
    <recommendedName>
        <fullName evidence="1">RNase III domain-containing protein</fullName>
    </recommendedName>
</protein>
<proteinExistence type="predicted"/>
<dbReference type="GO" id="GO:0004525">
    <property type="term" value="F:ribonuclease III activity"/>
    <property type="evidence" value="ECO:0007669"/>
    <property type="project" value="InterPro"/>
</dbReference>
<dbReference type="PANTHER" id="PTHR34276:SF1">
    <property type="entry name" value="MINI-RIBONUCLEASE 3"/>
    <property type="match status" value="1"/>
</dbReference>
<keyword evidence="3" id="KW-1185">Reference proteome</keyword>
<dbReference type="GO" id="GO:0006396">
    <property type="term" value="P:RNA processing"/>
    <property type="evidence" value="ECO:0007669"/>
    <property type="project" value="InterPro"/>
</dbReference>
<dbReference type="SUPFAM" id="SSF69065">
    <property type="entry name" value="RNase III domain-like"/>
    <property type="match status" value="1"/>
</dbReference>
<dbReference type="InterPro" id="IPR036389">
    <property type="entry name" value="RNase_III_sf"/>
</dbReference>
<feature type="domain" description="RNase III" evidence="1">
    <location>
        <begin position="17"/>
        <end position="124"/>
    </location>
</feature>
<dbReference type="PANTHER" id="PTHR34276">
    <property type="entry name" value="MINI-RIBONUCLEASE 3"/>
    <property type="match status" value="1"/>
</dbReference>
<evidence type="ECO:0000259" key="1">
    <source>
        <dbReference type="Pfam" id="PF00636"/>
    </source>
</evidence>
<evidence type="ECO:0000313" key="3">
    <source>
        <dbReference type="Proteomes" id="UP000612055"/>
    </source>
</evidence>
<accession>A0A835Y8A5</accession>
<gene>
    <name evidence="2" type="ORF">HYH03_005962</name>
</gene>
<dbReference type="OrthoDB" id="495795at2759"/>
<dbReference type="Pfam" id="PF00636">
    <property type="entry name" value="Ribonuclease_3"/>
    <property type="match status" value="1"/>
</dbReference>